<dbReference type="InterPro" id="IPR010502">
    <property type="entry name" value="Carb-bd_dom_fam9"/>
</dbReference>
<evidence type="ECO:0000259" key="1">
    <source>
        <dbReference type="Pfam" id="PF16011"/>
    </source>
</evidence>
<dbReference type="Gene3D" id="2.60.40.1190">
    <property type="match status" value="1"/>
</dbReference>
<gene>
    <name evidence="2" type="ORF">EZS27_024511</name>
</gene>
<proteinExistence type="predicted"/>
<organism evidence="2">
    <name type="scientific">termite gut metagenome</name>
    <dbReference type="NCBI Taxonomy" id="433724"/>
    <lineage>
        <taxon>unclassified sequences</taxon>
        <taxon>metagenomes</taxon>
        <taxon>organismal metagenomes</taxon>
    </lineage>
</organism>
<dbReference type="GO" id="GO:0030246">
    <property type="term" value="F:carbohydrate binding"/>
    <property type="evidence" value="ECO:0007669"/>
    <property type="project" value="InterPro"/>
</dbReference>
<dbReference type="Pfam" id="PF16011">
    <property type="entry name" value="CBM9_2"/>
    <property type="match status" value="1"/>
</dbReference>
<name>A0A5J4QYJ3_9ZZZZ</name>
<comment type="caution">
    <text evidence="2">The sequence shown here is derived from an EMBL/GenBank/DDBJ whole genome shotgun (WGS) entry which is preliminary data.</text>
</comment>
<sequence>MNDLLIRKLNYTNPEFSKLSSVLDKETVPFNAISCADWNEYPYQPNVKFRIAHNSSSIFLNYKVEESDIKAVYDEDNRKVWEDSRIEFFISFNDFVATVL</sequence>
<dbReference type="EMBL" id="SNRY01002177">
    <property type="protein sequence ID" value="KAA6326378.1"/>
    <property type="molecule type" value="Genomic_DNA"/>
</dbReference>
<reference evidence="2" key="1">
    <citation type="submission" date="2019-03" db="EMBL/GenBank/DDBJ databases">
        <title>Single cell metagenomics reveals metabolic interactions within the superorganism composed of flagellate Streblomastix strix and complex community of Bacteroidetes bacteria on its surface.</title>
        <authorList>
            <person name="Treitli S.C."/>
            <person name="Kolisko M."/>
            <person name="Husnik F."/>
            <person name="Keeling P."/>
            <person name="Hampl V."/>
        </authorList>
    </citation>
    <scope>NUCLEOTIDE SEQUENCE</scope>
    <source>
        <strain evidence="2">STM</strain>
    </source>
</reference>
<evidence type="ECO:0000313" key="2">
    <source>
        <dbReference type="EMBL" id="KAA6326378.1"/>
    </source>
</evidence>
<accession>A0A5J4QYJ3</accession>
<dbReference type="GO" id="GO:0004553">
    <property type="term" value="F:hydrolase activity, hydrolyzing O-glycosyl compounds"/>
    <property type="evidence" value="ECO:0007669"/>
    <property type="project" value="InterPro"/>
</dbReference>
<protein>
    <recommendedName>
        <fullName evidence="1">Carbohydrate-binding domain-containing protein</fullName>
    </recommendedName>
</protein>
<feature type="domain" description="Carbohydrate-binding" evidence="1">
    <location>
        <begin position="19"/>
        <end position="94"/>
    </location>
</feature>
<dbReference type="GO" id="GO:0016052">
    <property type="term" value="P:carbohydrate catabolic process"/>
    <property type="evidence" value="ECO:0007669"/>
    <property type="project" value="InterPro"/>
</dbReference>
<dbReference type="AlphaFoldDB" id="A0A5J4QYJ3"/>